<dbReference type="Proteomes" id="UP001140453">
    <property type="component" value="Unassembled WGS sequence"/>
</dbReference>
<dbReference type="OrthoDB" id="294702at2759"/>
<dbReference type="AlphaFoldDB" id="A0A9W8Z6J8"/>
<proteinExistence type="predicted"/>
<evidence type="ECO:0000313" key="3">
    <source>
        <dbReference type="Proteomes" id="UP001140453"/>
    </source>
</evidence>
<keyword evidence="3" id="KW-1185">Reference proteome</keyword>
<reference evidence="2" key="1">
    <citation type="submission" date="2022-10" db="EMBL/GenBank/DDBJ databases">
        <title>Tapping the CABI collections for fungal endophytes: first genome assemblies for Collariella, Neodidymelliopsis, Ascochyta clinopodiicola, Didymella pomorum, Didymosphaeria variabile, Neocosmospora piperis and Neocucurbitaria cava.</title>
        <authorList>
            <person name="Hill R."/>
        </authorList>
    </citation>
    <scope>NUCLEOTIDE SEQUENCE</scope>
    <source>
        <strain evidence="2">IMI 355082</strain>
    </source>
</reference>
<comment type="caution">
    <text evidence="2">The sequence shown here is derived from an EMBL/GenBank/DDBJ whole genome shotgun (WGS) entry which is preliminary data.</text>
</comment>
<evidence type="ECO:0000259" key="1">
    <source>
        <dbReference type="Pfam" id="PF12697"/>
    </source>
</evidence>
<dbReference type="InterPro" id="IPR000073">
    <property type="entry name" value="AB_hydrolase_1"/>
</dbReference>
<name>A0A9W8Z6J8_9PEZI</name>
<sequence length="383" mass="41503">MPSSSDSISHPALDFVKDDRMHRELTLPATATHKALNVSYADVGRLPGDSRAGSVVDHPTILLIPGMFASRFLALTLHAIAEKLGVRVLIVDRPGMGLSTNVPLGQRIPIWVDLVPYLLQHLGIKHVSLVSHSAGTTFLLNTLQDCRNVLHPDRPFVALLAPWVDPEHSKNTAMQAARLIPAGAFGVWNLLPKARPVFATSGNFFTGLSNAVFGPSSQGDEQTKNSSRLEADYGVPRQVQSRLGDLVFKSTFAENTVGANSEALLCLKKGPEATWGACQNYDVYFKRLHENEKQRSASVGSDQTRAKLRIRAYFAESDAMIGKKGNVYLTDCIKGGSEVLASDAIDFEASTIIGTDHDTLLGRIDVLEEIFVQAGGHLPESVA</sequence>
<gene>
    <name evidence="2" type="ORF">N0V93_001773</name>
</gene>
<feature type="domain" description="AB hydrolase-1" evidence="1">
    <location>
        <begin position="61"/>
        <end position="192"/>
    </location>
</feature>
<organism evidence="2 3">
    <name type="scientific">Gnomoniopsis smithogilvyi</name>
    <dbReference type="NCBI Taxonomy" id="1191159"/>
    <lineage>
        <taxon>Eukaryota</taxon>
        <taxon>Fungi</taxon>
        <taxon>Dikarya</taxon>
        <taxon>Ascomycota</taxon>
        <taxon>Pezizomycotina</taxon>
        <taxon>Sordariomycetes</taxon>
        <taxon>Sordariomycetidae</taxon>
        <taxon>Diaporthales</taxon>
        <taxon>Gnomoniaceae</taxon>
        <taxon>Gnomoniopsis</taxon>
    </lineage>
</organism>
<dbReference type="PANTHER" id="PTHR43433">
    <property type="entry name" value="HYDROLASE, ALPHA/BETA FOLD FAMILY PROTEIN"/>
    <property type="match status" value="1"/>
</dbReference>
<protein>
    <recommendedName>
        <fullName evidence="1">AB hydrolase-1 domain-containing protein</fullName>
    </recommendedName>
</protein>
<dbReference type="Pfam" id="PF12697">
    <property type="entry name" value="Abhydrolase_6"/>
    <property type="match status" value="1"/>
</dbReference>
<dbReference type="InterPro" id="IPR029058">
    <property type="entry name" value="AB_hydrolase_fold"/>
</dbReference>
<evidence type="ECO:0000313" key="2">
    <source>
        <dbReference type="EMBL" id="KAJ4397542.1"/>
    </source>
</evidence>
<dbReference type="PANTHER" id="PTHR43433:SF10">
    <property type="entry name" value="AB HYDROLASE-1 DOMAIN-CONTAINING PROTEIN"/>
    <property type="match status" value="1"/>
</dbReference>
<dbReference type="EMBL" id="JAPEVB010000001">
    <property type="protein sequence ID" value="KAJ4397542.1"/>
    <property type="molecule type" value="Genomic_DNA"/>
</dbReference>
<dbReference type="InterPro" id="IPR050471">
    <property type="entry name" value="AB_hydrolase"/>
</dbReference>
<dbReference type="SUPFAM" id="SSF53474">
    <property type="entry name" value="alpha/beta-Hydrolases"/>
    <property type="match status" value="1"/>
</dbReference>
<accession>A0A9W8Z6J8</accession>
<dbReference type="Gene3D" id="3.40.50.1820">
    <property type="entry name" value="alpha/beta hydrolase"/>
    <property type="match status" value="1"/>
</dbReference>